<dbReference type="InterPro" id="IPR001810">
    <property type="entry name" value="F-box_dom"/>
</dbReference>
<feature type="domain" description="F-box" evidence="1">
    <location>
        <begin position="66"/>
        <end position="110"/>
    </location>
</feature>
<dbReference type="InterPro" id="IPR032675">
    <property type="entry name" value="LRR_dom_sf"/>
</dbReference>
<gene>
    <name evidence="2" type="ORF">VKT23_009284</name>
</gene>
<evidence type="ECO:0000259" key="1">
    <source>
        <dbReference type="Pfam" id="PF12937"/>
    </source>
</evidence>
<protein>
    <recommendedName>
        <fullName evidence="1">F-box domain-containing protein</fullName>
    </recommendedName>
</protein>
<dbReference type="InterPro" id="IPR036047">
    <property type="entry name" value="F-box-like_dom_sf"/>
</dbReference>
<name>A0ABR1JJ44_9AGAR</name>
<accession>A0ABR1JJ44</accession>
<organism evidence="2 3">
    <name type="scientific">Marasmiellus scandens</name>
    <dbReference type="NCBI Taxonomy" id="2682957"/>
    <lineage>
        <taxon>Eukaryota</taxon>
        <taxon>Fungi</taxon>
        <taxon>Dikarya</taxon>
        <taxon>Basidiomycota</taxon>
        <taxon>Agaricomycotina</taxon>
        <taxon>Agaricomycetes</taxon>
        <taxon>Agaricomycetidae</taxon>
        <taxon>Agaricales</taxon>
        <taxon>Marasmiineae</taxon>
        <taxon>Omphalotaceae</taxon>
        <taxon>Marasmiellus</taxon>
    </lineage>
</organism>
<evidence type="ECO:0000313" key="3">
    <source>
        <dbReference type="Proteomes" id="UP001498398"/>
    </source>
</evidence>
<dbReference type="Pfam" id="PF12937">
    <property type="entry name" value="F-box-like"/>
    <property type="match status" value="1"/>
</dbReference>
<dbReference type="EMBL" id="JBANRG010000015">
    <property type="protein sequence ID" value="KAK7460563.1"/>
    <property type="molecule type" value="Genomic_DNA"/>
</dbReference>
<proteinExistence type="predicted"/>
<comment type="caution">
    <text evidence="2">The sequence shown here is derived from an EMBL/GenBank/DDBJ whole genome shotgun (WGS) entry which is preliminary data.</text>
</comment>
<evidence type="ECO:0000313" key="2">
    <source>
        <dbReference type="EMBL" id="KAK7460563.1"/>
    </source>
</evidence>
<keyword evidence="3" id="KW-1185">Reference proteome</keyword>
<dbReference type="SUPFAM" id="SSF81383">
    <property type="entry name" value="F-box domain"/>
    <property type="match status" value="1"/>
</dbReference>
<reference evidence="2 3" key="1">
    <citation type="submission" date="2024-01" db="EMBL/GenBank/DDBJ databases">
        <title>A draft genome for the cacao thread blight pathogen Marasmiellus scandens.</title>
        <authorList>
            <person name="Baruah I.K."/>
            <person name="Leung J."/>
            <person name="Bukari Y."/>
            <person name="Amoako-Attah I."/>
            <person name="Meinhardt L.W."/>
            <person name="Bailey B.A."/>
            <person name="Cohen S.P."/>
        </authorList>
    </citation>
    <scope>NUCLEOTIDE SEQUENCE [LARGE SCALE GENOMIC DNA]</scope>
    <source>
        <strain evidence="2 3">GH-19</strain>
    </source>
</reference>
<sequence>MQHAVEQADAVYQQISHITVLLDAFNARHAALIHEAQQEPSDKHTQSPRQLDCSKEFMHMRTPTIPVLPRETIHLVFSFVDSREDLSNLALASRALHSIATSVLYRSLSLEKPRESILCLRTLSRDLRLPTLVRSFEIRWTWTKPSANLHQLVHRVLERMTLLTSLSIEVHADFHPWKLNECTFSLTRFSSSSRCDTSLVEFLEKQSNIEDLTLRGFNSDPSEFTFRSSSFNLNPNPVPFPISDTALPKLSRLRAIHAGPATVSRLIDGRPLKQVSMPLYADCVHRSLDALELSSARIERLNVISFDPEAPDYLLGEIAKRLPDLEALHVVILLAQSSEAALINSSPALRNFKSLQYLTYMSATNLGSISQENEAKIAEEWHKSCPTLKTIILPMGKVWFYDNTRWSCLKEQEG</sequence>
<dbReference type="Gene3D" id="3.80.10.10">
    <property type="entry name" value="Ribonuclease Inhibitor"/>
    <property type="match status" value="1"/>
</dbReference>
<dbReference type="Proteomes" id="UP001498398">
    <property type="component" value="Unassembled WGS sequence"/>
</dbReference>